<dbReference type="PATRIC" id="fig|1423816.3.peg.485"/>
<dbReference type="Proteomes" id="UP000051984">
    <property type="component" value="Unassembled WGS sequence"/>
</dbReference>
<gene>
    <name evidence="2" type="ORF">FD51_GL000483</name>
</gene>
<comment type="caution">
    <text evidence="2">The sequence shown here is derived from an EMBL/GenBank/DDBJ whole genome shotgun (WGS) entry which is preliminary data.</text>
</comment>
<proteinExistence type="predicted"/>
<accession>A0A0R1F5S1</accession>
<sequence>MFTKWGGTMVAYTIKNYQPEMLESWLRCRALAYMRSSFQDEITAEKETISDDTGVSLVAIKDQQVIGIAEAIFLDQGQARAASYGLPEGTVLTTLDTLAVHPDYQHIGIAKALLKQLRGRLKMRGGVLLIYTLDDEAANGLYQAIGARLCYQASIVHGHSSKNHVPEWTHFRVTNDKQVAVYDEHDHEIAYGQDMETYYVGKSENIKQLTDVHKVVTENVYTLEL</sequence>
<dbReference type="GO" id="GO:0016747">
    <property type="term" value="F:acyltransferase activity, transferring groups other than amino-acyl groups"/>
    <property type="evidence" value="ECO:0007669"/>
    <property type="project" value="InterPro"/>
</dbReference>
<protein>
    <submittedName>
        <fullName evidence="2">Acetyltransferase, GNAT family, (PXO1-37)</fullName>
    </submittedName>
</protein>
<dbReference type="PROSITE" id="PS51186">
    <property type="entry name" value="GNAT"/>
    <property type="match status" value="1"/>
</dbReference>
<organism evidence="2 3">
    <name type="scientific">Lacticaseibacillus zeae DSM 20178 = KCTC 3804</name>
    <dbReference type="NCBI Taxonomy" id="1423816"/>
    <lineage>
        <taxon>Bacteria</taxon>
        <taxon>Bacillati</taxon>
        <taxon>Bacillota</taxon>
        <taxon>Bacilli</taxon>
        <taxon>Lactobacillales</taxon>
        <taxon>Lactobacillaceae</taxon>
        <taxon>Lacticaseibacillus</taxon>
    </lineage>
</organism>
<evidence type="ECO:0000313" key="3">
    <source>
        <dbReference type="Proteomes" id="UP000051984"/>
    </source>
</evidence>
<reference evidence="2 3" key="1">
    <citation type="journal article" date="2015" name="Genome Announc.">
        <title>Expanding the biotechnology potential of lactobacilli through comparative genomics of 213 strains and associated genera.</title>
        <authorList>
            <person name="Sun Z."/>
            <person name="Harris H.M."/>
            <person name="McCann A."/>
            <person name="Guo C."/>
            <person name="Argimon S."/>
            <person name="Zhang W."/>
            <person name="Yang X."/>
            <person name="Jeffery I.B."/>
            <person name="Cooney J.C."/>
            <person name="Kagawa T.F."/>
            <person name="Liu W."/>
            <person name="Song Y."/>
            <person name="Salvetti E."/>
            <person name="Wrobel A."/>
            <person name="Rasinkangas P."/>
            <person name="Parkhill J."/>
            <person name="Rea M.C."/>
            <person name="O'Sullivan O."/>
            <person name="Ritari J."/>
            <person name="Douillard F.P."/>
            <person name="Paul Ross R."/>
            <person name="Yang R."/>
            <person name="Briner A.E."/>
            <person name="Felis G.E."/>
            <person name="de Vos W.M."/>
            <person name="Barrangou R."/>
            <person name="Klaenhammer T.R."/>
            <person name="Caufield P.W."/>
            <person name="Cui Y."/>
            <person name="Zhang H."/>
            <person name="O'Toole P.W."/>
        </authorList>
    </citation>
    <scope>NUCLEOTIDE SEQUENCE [LARGE SCALE GENOMIC DNA]</scope>
    <source>
        <strain evidence="2 3">DSM 20178</strain>
    </source>
</reference>
<dbReference type="Gene3D" id="3.40.630.30">
    <property type="match status" value="1"/>
</dbReference>
<dbReference type="eggNOG" id="COG0456">
    <property type="taxonomic scope" value="Bacteria"/>
</dbReference>
<name>A0A0R1F5S1_LACZE</name>
<feature type="domain" description="N-acetyltransferase" evidence="1">
    <location>
        <begin position="12"/>
        <end position="188"/>
    </location>
</feature>
<dbReference type="InterPro" id="IPR016181">
    <property type="entry name" value="Acyl_CoA_acyltransferase"/>
</dbReference>
<evidence type="ECO:0000313" key="2">
    <source>
        <dbReference type="EMBL" id="KRK13911.1"/>
    </source>
</evidence>
<dbReference type="InterPro" id="IPR000182">
    <property type="entry name" value="GNAT_dom"/>
</dbReference>
<dbReference type="AlphaFoldDB" id="A0A0R1F5S1"/>
<dbReference type="SUPFAM" id="SSF55729">
    <property type="entry name" value="Acyl-CoA N-acyltransferases (Nat)"/>
    <property type="match status" value="1"/>
</dbReference>
<dbReference type="CDD" id="cd04301">
    <property type="entry name" value="NAT_SF"/>
    <property type="match status" value="1"/>
</dbReference>
<dbReference type="Pfam" id="PF00583">
    <property type="entry name" value="Acetyltransf_1"/>
    <property type="match status" value="1"/>
</dbReference>
<evidence type="ECO:0000259" key="1">
    <source>
        <dbReference type="PROSITE" id="PS51186"/>
    </source>
</evidence>
<keyword evidence="2" id="KW-0808">Transferase</keyword>
<dbReference type="EMBL" id="AZCT01000001">
    <property type="protein sequence ID" value="KRK13911.1"/>
    <property type="molecule type" value="Genomic_DNA"/>
</dbReference>